<gene>
    <name evidence="1" type="ordered locus">CHU_2943</name>
</gene>
<sequence>MSKTDKYLSDTLKLIEDIGKEQKFKVKVGKTKNHAFNNREFNFSKAKDSYFFNTTTLIRKGVQTDKEIEVKRETEVKLVNDERQLFTKGKYIIPSKISYLDFDDPDGLPIKHIEGSINSISTKNKSYYKKQRCYRIILPVNHEINLRGDFTGWHYTVDGKGTFGTLLKLTINNNKFHFFAHKTKDKEYYIIIDSISKLILDEFQKTANSILLAYAFLKGEYHGKEANILTYTSNNFKTPESILSVILGGGILDGFPVHTTKPHSLVSIKQKTKYKKDKNGKLIGVDEAHLKKYMVEFPHESLSKLCELICNKGGILRAVILFVSNHSATLELKVPTLFVALENVTKVLIGGDVSVPRLIEDDKIIKEIKAVINTAVKGIDIVEKDNKKSTFSIQELKDYKANFSRISSKLHDFNKGTNNKKLIEPFVNFGYTLSEEEKNLIFVHRNKFLHGDDYMSLEKDYEFEFKELFHISMRLQRMIAVLLLKASGYSGYILNNARIYDYISEKSINEDIFVKI</sequence>
<evidence type="ECO:0000313" key="2">
    <source>
        <dbReference type="Proteomes" id="UP000001822"/>
    </source>
</evidence>
<proteinExistence type="predicted"/>
<evidence type="ECO:0000313" key="1">
    <source>
        <dbReference type="EMBL" id="ABG60185.1"/>
    </source>
</evidence>
<dbReference type="AlphaFoldDB" id="A0A6N4SUW7"/>
<reference evidence="1 2" key="1">
    <citation type="journal article" date="2007" name="Appl. Environ. Microbiol.">
        <title>Genome sequence of the cellulolytic gliding bacterium Cytophaga hutchinsonii.</title>
        <authorList>
            <person name="Xie G."/>
            <person name="Bruce D.C."/>
            <person name="Challacombe J.F."/>
            <person name="Chertkov O."/>
            <person name="Detter J.C."/>
            <person name="Gilna P."/>
            <person name="Han C.S."/>
            <person name="Lucas S."/>
            <person name="Misra M."/>
            <person name="Myers G.L."/>
            <person name="Richardson P."/>
            <person name="Tapia R."/>
            <person name="Thayer N."/>
            <person name="Thompson L.S."/>
            <person name="Brettin T.S."/>
            <person name="Henrissat B."/>
            <person name="Wilson D.B."/>
            <person name="McBride M.J."/>
        </authorList>
    </citation>
    <scope>NUCLEOTIDE SEQUENCE [LARGE SCALE GENOMIC DNA]</scope>
    <source>
        <strain evidence="2">ATCC 33406 / DSM 1761 / CIP 103989 / NBRC 15051 / NCIMB 9469 / D465</strain>
    </source>
</reference>
<keyword evidence="2" id="KW-1185">Reference proteome</keyword>
<dbReference type="KEGG" id="chu:CHU_2943"/>
<organism evidence="1 2">
    <name type="scientific">Cytophaga hutchinsonii (strain ATCC 33406 / DSM 1761 / CIP 103989 / NBRC 15051 / NCIMB 9469 / D465)</name>
    <dbReference type="NCBI Taxonomy" id="269798"/>
    <lineage>
        <taxon>Bacteria</taxon>
        <taxon>Pseudomonadati</taxon>
        <taxon>Bacteroidota</taxon>
        <taxon>Cytophagia</taxon>
        <taxon>Cytophagales</taxon>
        <taxon>Cytophagaceae</taxon>
        <taxon>Cytophaga</taxon>
    </lineage>
</organism>
<name>A0A6N4SUW7_CYTH3</name>
<dbReference type="EMBL" id="CP000383">
    <property type="protein sequence ID" value="ABG60185.1"/>
    <property type="molecule type" value="Genomic_DNA"/>
</dbReference>
<dbReference type="RefSeq" id="WP_011586295.1">
    <property type="nucleotide sequence ID" value="NC_008255.1"/>
</dbReference>
<dbReference type="OrthoDB" id="1392455at2"/>
<dbReference type="Proteomes" id="UP000001822">
    <property type="component" value="Chromosome"/>
</dbReference>
<evidence type="ECO:0008006" key="3">
    <source>
        <dbReference type="Google" id="ProtNLM"/>
    </source>
</evidence>
<accession>A0A6N4SUW7</accession>
<protein>
    <recommendedName>
        <fullName evidence="3">ApeA N-terminal domain-containing protein</fullName>
    </recommendedName>
</protein>